<keyword evidence="1" id="KW-0472">Membrane</keyword>
<reference evidence="2 3" key="1">
    <citation type="submission" date="2020-06" db="EMBL/GenBank/DDBJ databases">
        <title>Sphingomonas hominis sp. nov., a member of the Sphingomonas, isolated from the hair of a 22-year-old girl.</title>
        <authorList>
            <person name="Zhang D.-F."/>
            <person name="Cui X.-W."/>
        </authorList>
    </citation>
    <scope>NUCLEOTIDE SEQUENCE [LARGE SCALE GENOMIC DNA]</scope>
    <source>
        <strain evidence="2 3">HHU CXW</strain>
    </source>
</reference>
<name>A0ABX2JP79_9SPHN</name>
<keyword evidence="3" id="KW-1185">Reference proteome</keyword>
<evidence type="ECO:0000256" key="1">
    <source>
        <dbReference type="SAM" id="Phobius"/>
    </source>
</evidence>
<protein>
    <submittedName>
        <fullName evidence="2">Uncharacterized protein</fullName>
    </submittedName>
</protein>
<accession>A0ABX2JP79</accession>
<evidence type="ECO:0000313" key="3">
    <source>
        <dbReference type="Proteomes" id="UP000621447"/>
    </source>
</evidence>
<comment type="caution">
    <text evidence="2">The sequence shown here is derived from an EMBL/GenBank/DDBJ whole genome shotgun (WGS) entry which is preliminary data.</text>
</comment>
<gene>
    <name evidence="2" type="ORF">HRV97_15550</name>
</gene>
<keyword evidence="1" id="KW-1133">Transmembrane helix</keyword>
<feature type="transmembrane region" description="Helical" evidence="1">
    <location>
        <begin position="29"/>
        <end position="48"/>
    </location>
</feature>
<dbReference type="RefSeq" id="WP_116463107.1">
    <property type="nucleotide sequence ID" value="NZ_JABULH010000009.1"/>
</dbReference>
<dbReference type="EMBL" id="JABULH010000009">
    <property type="protein sequence ID" value="NTS66566.1"/>
    <property type="molecule type" value="Genomic_DNA"/>
</dbReference>
<organism evidence="2 3">
    <name type="scientific">Sphingomonas hominis</name>
    <dbReference type="NCBI Taxonomy" id="2741495"/>
    <lineage>
        <taxon>Bacteria</taxon>
        <taxon>Pseudomonadati</taxon>
        <taxon>Pseudomonadota</taxon>
        <taxon>Alphaproteobacteria</taxon>
        <taxon>Sphingomonadales</taxon>
        <taxon>Sphingomonadaceae</taxon>
        <taxon>Sphingomonas</taxon>
    </lineage>
</organism>
<proteinExistence type="predicted"/>
<sequence>MLNLIPIAVLILFLAGALFLFARRRVPFSFVILAAGLGAVSIALWPFGPVSATGERDAIVLSRAGPLGAQAYRTAMVDGRITHTELSAIREAAGRDIDAEFGLTAPNGEKTHSRP</sequence>
<feature type="transmembrane region" description="Helical" evidence="1">
    <location>
        <begin position="6"/>
        <end position="22"/>
    </location>
</feature>
<evidence type="ECO:0000313" key="2">
    <source>
        <dbReference type="EMBL" id="NTS66566.1"/>
    </source>
</evidence>
<keyword evidence="1" id="KW-0812">Transmembrane</keyword>
<dbReference type="Proteomes" id="UP000621447">
    <property type="component" value="Unassembled WGS sequence"/>
</dbReference>